<dbReference type="Proteomes" id="UP000032544">
    <property type="component" value="Unassembled WGS sequence"/>
</dbReference>
<proteinExistence type="predicted"/>
<protein>
    <recommendedName>
        <fullName evidence="3">Lipoprotein</fullName>
    </recommendedName>
</protein>
<dbReference type="PROSITE" id="PS51257">
    <property type="entry name" value="PROKAR_LIPOPROTEIN"/>
    <property type="match status" value="1"/>
</dbReference>
<evidence type="ECO:0008006" key="3">
    <source>
        <dbReference type="Google" id="ProtNLM"/>
    </source>
</evidence>
<keyword evidence="2" id="KW-1185">Reference proteome</keyword>
<accession>A0A0D8JF96</accession>
<name>A0A0D8JF96_9BACT</name>
<dbReference type="EMBL" id="JRHC01000001">
    <property type="protein sequence ID" value="KJF45394.1"/>
    <property type="molecule type" value="Genomic_DNA"/>
</dbReference>
<dbReference type="RefSeq" id="WP_045027571.1">
    <property type="nucleotide sequence ID" value="NZ_JRHC01000001.1"/>
</dbReference>
<dbReference type="OrthoDB" id="1122387at2"/>
<evidence type="ECO:0000313" key="1">
    <source>
        <dbReference type="EMBL" id="KJF45394.1"/>
    </source>
</evidence>
<reference evidence="1 2" key="1">
    <citation type="submission" date="2014-09" db="EMBL/GenBank/DDBJ databases">
        <title>Draft Genome Sequence of Draconibacterium sp. JN14CK-3.</title>
        <authorList>
            <person name="Dong C."/>
            <person name="Lai Q."/>
            <person name="Shao Z."/>
        </authorList>
    </citation>
    <scope>NUCLEOTIDE SEQUENCE [LARGE SCALE GENOMIC DNA]</scope>
    <source>
        <strain evidence="1 2">JN14CK-3</strain>
    </source>
</reference>
<dbReference type="AlphaFoldDB" id="A0A0D8JF96"/>
<gene>
    <name evidence="1" type="ORF">LH29_08510</name>
</gene>
<evidence type="ECO:0000313" key="2">
    <source>
        <dbReference type="Proteomes" id="UP000032544"/>
    </source>
</evidence>
<comment type="caution">
    <text evidence="1">The sequence shown here is derived from an EMBL/GenBank/DDBJ whole genome shotgun (WGS) entry which is preliminary data.</text>
</comment>
<sequence length="109" mass="12513">MRVLLFIVAVIIMVSCSSQRNLQKTYIGKPLSSLESELGKPQTVFNKESGDIYIFEKVEMLESTEISQHKLTLDPMVTPKVKKTSRYTVTVVDEVITKIELEEQYDRNN</sequence>
<organism evidence="1 2">
    <name type="scientific">Draconibacterium sediminis</name>
    <dbReference type="NCBI Taxonomy" id="1544798"/>
    <lineage>
        <taxon>Bacteria</taxon>
        <taxon>Pseudomonadati</taxon>
        <taxon>Bacteroidota</taxon>
        <taxon>Bacteroidia</taxon>
        <taxon>Marinilabiliales</taxon>
        <taxon>Prolixibacteraceae</taxon>
        <taxon>Draconibacterium</taxon>
    </lineage>
</organism>